<name>A0A6B0V5V0_IXORI</name>
<evidence type="ECO:0000256" key="2">
    <source>
        <dbReference type="SAM" id="Coils"/>
    </source>
</evidence>
<evidence type="ECO:0000313" key="5">
    <source>
        <dbReference type="EMBL" id="MXU97379.1"/>
    </source>
</evidence>
<dbReference type="InterPro" id="IPR001878">
    <property type="entry name" value="Znf_CCHC"/>
</dbReference>
<feature type="coiled-coil region" evidence="2">
    <location>
        <begin position="169"/>
        <end position="221"/>
    </location>
</feature>
<sequence>MVPVFSGDGKGVNVHDFLDTIEQVALMGAWEDKHKLGVARCRVSGGAYDFVWRDEKAKEAKTFDALRVVLTARYDTEPLNIKLKRFAEASQKHGEDVRTFATRIQALGSDTLRRQWEGSTAAKDEQRAKIAREMMREQLCSLFVQGLRDPVRRLVLSHRPKDFEEAVEIASEEEANENLVNQVQQVRLVETDELTQLKERLAGLEKLFTQKEEREQRLQRAPRRRYTGCFACGGSGHFARECRSRNSGSGLEGASMTDTVPKNV</sequence>
<reference evidence="5" key="1">
    <citation type="submission" date="2019-12" db="EMBL/GenBank/DDBJ databases">
        <title>An insight into the sialome of adult female Ixodes ricinus ticks feeding for 6 days.</title>
        <authorList>
            <person name="Perner J."/>
            <person name="Ribeiro J.M.C."/>
        </authorList>
    </citation>
    <scope>NUCLEOTIDE SEQUENCE</scope>
    <source>
        <strain evidence="5">Semi-engorged</strain>
        <tissue evidence="5">Salivary glands</tissue>
    </source>
</reference>
<accession>A0A6B0V5V0</accession>
<dbReference type="PANTHER" id="PTHR33223:SF6">
    <property type="entry name" value="CCHC-TYPE DOMAIN-CONTAINING PROTEIN"/>
    <property type="match status" value="1"/>
</dbReference>
<dbReference type="Gene3D" id="4.10.60.10">
    <property type="entry name" value="Zinc finger, CCHC-type"/>
    <property type="match status" value="1"/>
</dbReference>
<evidence type="ECO:0000259" key="4">
    <source>
        <dbReference type="PROSITE" id="PS50158"/>
    </source>
</evidence>
<dbReference type="AlphaFoldDB" id="A0A6B0V5V0"/>
<evidence type="ECO:0000256" key="1">
    <source>
        <dbReference type="PROSITE-ProRule" id="PRU00047"/>
    </source>
</evidence>
<protein>
    <recommendedName>
        <fullName evidence="4">CCHC-type domain-containing protein</fullName>
    </recommendedName>
</protein>
<dbReference type="SMART" id="SM00343">
    <property type="entry name" value="ZnF_C2HC"/>
    <property type="match status" value="1"/>
</dbReference>
<dbReference type="GO" id="GO:0003676">
    <property type="term" value="F:nucleic acid binding"/>
    <property type="evidence" value="ECO:0007669"/>
    <property type="project" value="InterPro"/>
</dbReference>
<keyword evidence="2" id="KW-0175">Coiled coil</keyword>
<keyword evidence="1" id="KW-0862">Zinc</keyword>
<organism evidence="5">
    <name type="scientific">Ixodes ricinus</name>
    <name type="common">Common tick</name>
    <name type="synonym">Acarus ricinus</name>
    <dbReference type="NCBI Taxonomy" id="34613"/>
    <lineage>
        <taxon>Eukaryota</taxon>
        <taxon>Metazoa</taxon>
        <taxon>Ecdysozoa</taxon>
        <taxon>Arthropoda</taxon>
        <taxon>Chelicerata</taxon>
        <taxon>Arachnida</taxon>
        <taxon>Acari</taxon>
        <taxon>Parasitiformes</taxon>
        <taxon>Ixodida</taxon>
        <taxon>Ixodoidea</taxon>
        <taxon>Ixodidae</taxon>
        <taxon>Ixodinae</taxon>
        <taxon>Ixodes</taxon>
    </lineage>
</organism>
<dbReference type="SUPFAM" id="SSF57756">
    <property type="entry name" value="Retrovirus zinc finger-like domains"/>
    <property type="match status" value="1"/>
</dbReference>
<dbReference type="Pfam" id="PF00098">
    <property type="entry name" value="zf-CCHC"/>
    <property type="match status" value="1"/>
</dbReference>
<proteinExistence type="predicted"/>
<evidence type="ECO:0000256" key="3">
    <source>
        <dbReference type="SAM" id="MobiDB-lite"/>
    </source>
</evidence>
<dbReference type="GO" id="GO:0008270">
    <property type="term" value="F:zinc ion binding"/>
    <property type="evidence" value="ECO:0007669"/>
    <property type="project" value="UniProtKB-KW"/>
</dbReference>
<feature type="region of interest" description="Disordered" evidence="3">
    <location>
        <begin position="245"/>
        <end position="264"/>
    </location>
</feature>
<dbReference type="InterPro" id="IPR036875">
    <property type="entry name" value="Znf_CCHC_sf"/>
</dbReference>
<dbReference type="PANTHER" id="PTHR33223">
    <property type="entry name" value="CCHC-TYPE DOMAIN-CONTAINING PROTEIN"/>
    <property type="match status" value="1"/>
</dbReference>
<dbReference type="EMBL" id="GIFC01015296">
    <property type="protein sequence ID" value="MXU97379.1"/>
    <property type="molecule type" value="Transcribed_RNA"/>
</dbReference>
<dbReference type="PROSITE" id="PS50158">
    <property type="entry name" value="ZF_CCHC"/>
    <property type="match status" value="1"/>
</dbReference>
<keyword evidence="1" id="KW-0863">Zinc-finger</keyword>
<feature type="domain" description="CCHC-type" evidence="4">
    <location>
        <begin position="229"/>
        <end position="244"/>
    </location>
</feature>
<keyword evidence="1" id="KW-0479">Metal-binding</keyword>